<keyword evidence="1" id="KW-0949">S-adenosyl-L-methionine</keyword>
<organism evidence="6 7">
    <name type="scientific">Christensenella tenuis</name>
    <dbReference type="NCBI Taxonomy" id="2763033"/>
    <lineage>
        <taxon>Bacteria</taxon>
        <taxon>Bacillati</taxon>
        <taxon>Bacillota</taxon>
        <taxon>Clostridia</taxon>
        <taxon>Christensenellales</taxon>
        <taxon>Christensenellaceae</taxon>
        <taxon>Christensenella</taxon>
    </lineage>
</organism>
<dbReference type="SMART" id="SM00729">
    <property type="entry name" value="Elp3"/>
    <property type="match status" value="1"/>
</dbReference>
<reference evidence="6 7" key="1">
    <citation type="submission" date="2020-08" db="EMBL/GenBank/DDBJ databases">
        <title>Genome public.</title>
        <authorList>
            <person name="Liu C."/>
            <person name="Sun Q."/>
        </authorList>
    </citation>
    <scope>NUCLEOTIDE SEQUENCE [LARGE SCALE GENOMIC DNA]</scope>
    <source>
        <strain evidence="6 7">NSJ-35</strain>
    </source>
</reference>
<dbReference type="InterPro" id="IPR058240">
    <property type="entry name" value="rSAM_sf"/>
</dbReference>
<dbReference type="Proteomes" id="UP000606889">
    <property type="component" value="Unassembled WGS sequence"/>
</dbReference>
<dbReference type="SUPFAM" id="SSF102114">
    <property type="entry name" value="Radical SAM enzymes"/>
    <property type="match status" value="1"/>
</dbReference>
<dbReference type="InterPro" id="IPR013785">
    <property type="entry name" value="Aldolase_TIM"/>
</dbReference>
<keyword evidence="2" id="KW-0479">Metal-binding</keyword>
<evidence type="ECO:0000313" key="7">
    <source>
        <dbReference type="Proteomes" id="UP000606889"/>
    </source>
</evidence>
<protein>
    <submittedName>
        <fullName evidence="6">Radical SAM protein</fullName>
    </submittedName>
</protein>
<evidence type="ECO:0000313" key="6">
    <source>
        <dbReference type="EMBL" id="MBC5646995.1"/>
    </source>
</evidence>
<dbReference type="Gene3D" id="3.20.20.70">
    <property type="entry name" value="Aldolase class I"/>
    <property type="match status" value="1"/>
</dbReference>
<dbReference type="PANTHER" id="PTHR43726:SF1">
    <property type="entry name" value="BIOTIN SYNTHASE"/>
    <property type="match status" value="1"/>
</dbReference>
<dbReference type="InterPro" id="IPR007197">
    <property type="entry name" value="rSAM"/>
</dbReference>
<dbReference type="PANTHER" id="PTHR43726">
    <property type="entry name" value="3-METHYLORNITHINE SYNTHASE"/>
    <property type="match status" value="1"/>
</dbReference>
<sequence>MKSILRKVDQGVQLTKEDAVALLKTHNQSPEFYELIAKANELSRKNYQNRGYIFVQIGINSDPCSGNCKFCSIAKDNFCVEEQASKSQGEILEQVNKIDFARITALFLMTTADYSQEDFLKIGKAVRAILPPHVIMVANVGDFDDAYALKLKDAGFGAAYHIVRLREGSDTALPREQRIRTLDAIKKAGLDLYYCVEPIGREHSYDEMADEMIRAREYGVDVMAVMARTPVRGTAFEHEKPITELEQTKIAAVARLVTNPGKSMNIHEPKKMALLAGVNQLYAEIGVNPRDTKGETEKGRGFGVDEVIALLEEAEYHVD</sequence>
<name>A0ABR7EB31_9FIRM</name>
<dbReference type="SFLD" id="SFLDS00029">
    <property type="entry name" value="Radical_SAM"/>
    <property type="match status" value="1"/>
</dbReference>
<feature type="domain" description="Radical SAM core" evidence="5">
    <location>
        <begin position="47"/>
        <end position="267"/>
    </location>
</feature>
<keyword evidence="3" id="KW-0408">Iron</keyword>
<evidence type="ECO:0000256" key="2">
    <source>
        <dbReference type="ARBA" id="ARBA00022723"/>
    </source>
</evidence>
<dbReference type="InterPro" id="IPR006638">
    <property type="entry name" value="Elp3/MiaA/NifB-like_rSAM"/>
</dbReference>
<dbReference type="PROSITE" id="PS51918">
    <property type="entry name" value="RADICAL_SAM"/>
    <property type="match status" value="1"/>
</dbReference>
<gene>
    <name evidence="6" type="ORF">H8S18_01395</name>
</gene>
<dbReference type="InterPro" id="IPR034422">
    <property type="entry name" value="HydE/PylB-like"/>
</dbReference>
<evidence type="ECO:0000256" key="3">
    <source>
        <dbReference type="ARBA" id="ARBA00023004"/>
    </source>
</evidence>
<evidence type="ECO:0000256" key="1">
    <source>
        <dbReference type="ARBA" id="ARBA00022691"/>
    </source>
</evidence>
<evidence type="ECO:0000256" key="4">
    <source>
        <dbReference type="ARBA" id="ARBA00023014"/>
    </source>
</evidence>
<keyword evidence="7" id="KW-1185">Reference proteome</keyword>
<comment type="caution">
    <text evidence="6">The sequence shown here is derived from an EMBL/GenBank/DDBJ whole genome shotgun (WGS) entry which is preliminary data.</text>
</comment>
<proteinExistence type="predicted"/>
<evidence type="ECO:0000259" key="5">
    <source>
        <dbReference type="PROSITE" id="PS51918"/>
    </source>
</evidence>
<keyword evidence="4" id="KW-0411">Iron-sulfur</keyword>
<accession>A0ABR7EB31</accession>
<dbReference type="EMBL" id="JACOON010000001">
    <property type="protein sequence ID" value="MBC5646995.1"/>
    <property type="molecule type" value="Genomic_DNA"/>
</dbReference>
<dbReference type="RefSeq" id="WP_186856523.1">
    <property type="nucleotide sequence ID" value="NZ_JACOON010000001.1"/>
</dbReference>
<dbReference type="CDD" id="cd01335">
    <property type="entry name" value="Radical_SAM"/>
    <property type="match status" value="1"/>
</dbReference>